<accession>A0A420DHZ3</accession>
<gene>
    <name evidence="1" type="ORF">C8N30_2938</name>
</gene>
<proteinExistence type="predicted"/>
<name>A0A420DHZ3_9RHOB</name>
<organism evidence="1 2">
    <name type="scientific">Sulfitobacter guttiformis</name>
    <dbReference type="NCBI Taxonomy" id="74349"/>
    <lineage>
        <taxon>Bacteria</taxon>
        <taxon>Pseudomonadati</taxon>
        <taxon>Pseudomonadota</taxon>
        <taxon>Alphaproteobacteria</taxon>
        <taxon>Rhodobacterales</taxon>
        <taxon>Roseobacteraceae</taxon>
        <taxon>Sulfitobacter</taxon>
    </lineage>
</organism>
<comment type="caution">
    <text evidence="1">The sequence shown here is derived from an EMBL/GenBank/DDBJ whole genome shotgun (WGS) entry which is preliminary data.</text>
</comment>
<reference evidence="1 2" key="1">
    <citation type="submission" date="2018-09" db="EMBL/GenBank/DDBJ databases">
        <title>Genomic Encyclopedia of Archaeal and Bacterial Type Strains, Phase II (KMG-II): from individual species to whole genera.</title>
        <authorList>
            <person name="Goeker M."/>
        </authorList>
    </citation>
    <scope>NUCLEOTIDE SEQUENCE [LARGE SCALE GENOMIC DNA]</scope>
    <source>
        <strain evidence="1 2">DSM 11458</strain>
    </source>
</reference>
<dbReference type="AlphaFoldDB" id="A0A420DHZ3"/>
<evidence type="ECO:0000313" key="2">
    <source>
        <dbReference type="Proteomes" id="UP000284407"/>
    </source>
</evidence>
<sequence length="80" mass="9034">MADAVQRCQGFRCDKGPGLEMAQQLPTAAHKYAVLGRYDQILRWMTVAKRTNADEHRFVLSFEPFQRMVAAAQPADRLGP</sequence>
<evidence type="ECO:0000313" key="1">
    <source>
        <dbReference type="EMBL" id="RKE93838.1"/>
    </source>
</evidence>
<keyword evidence="2" id="KW-1185">Reference proteome</keyword>
<protein>
    <submittedName>
        <fullName evidence="1">Uncharacterized protein</fullName>
    </submittedName>
</protein>
<dbReference type="Proteomes" id="UP000284407">
    <property type="component" value="Unassembled WGS sequence"/>
</dbReference>
<dbReference type="EMBL" id="RAQK01000002">
    <property type="protein sequence ID" value="RKE93838.1"/>
    <property type="molecule type" value="Genomic_DNA"/>
</dbReference>